<dbReference type="HOGENOM" id="CLU_049425_0_0_0"/>
<dbReference type="Gene3D" id="3.40.630.10">
    <property type="entry name" value="Zn peptidases"/>
    <property type="match status" value="1"/>
</dbReference>
<name>F0RJ27_DEIPM</name>
<dbReference type="Pfam" id="PF04389">
    <property type="entry name" value="Peptidase_M28"/>
    <property type="match status" value="1"/>
</dbReference>
<evidence type="ECO:0000313" key="9">
    <source>
        <dbReference type="Proteomes" id="UP000007718"/>
    </source>
</evidence>
<dbReference type="GO" id="GO:0004177">
    <property type="term" value="F:aminopeptidase activity"/>
    <property type="evidence" value="ECO:0007669"/>
    <property type="project" value="UniProtKB-KW"/>
</dbReference>
<feature type="domain" description="Peptidase M28" evidence="7">
    <location>
        <begin position="104"/>
        <end position="319"/>
    </location>
</feature>
<dbReference type="eggNOG" id="COG2234">
    <property type="taxonomic scope" value="Bacteria"/>
</dbReference>
<keyword evidence="3" id="KW-0479">Metal-binding</keyword>
<keyword evidence="5" id="KW-0378">Hydrolase</keyword>
<proteinExistence type="predicted"/>
<evidence type="ECO:0000313" key="8">
    <source>
        <dbReference type="EMBL" id="ADY25435.1"/>
    </source>
</evidence>
<evidence type="ECO:0000256" key="2">
    <source>
        <dbReference type="ARBA" id="ARBA00022670"/>
    </source>
</evidence>
<dbReference type="SUPFAM" id="SSF53187">
    <property type="entry name" value="Zn-dependent exopeptidases"/>
    <property type="match status" value="1"/>
</dbReference>
<dbReference type="InterPro" id="IPR045175">
    <property type="entry name" value="M28_fam"/>
</dbReference>
<reference evidence="8 9" key="2">
    <citation type="journal article" date="2012" name="Stand. Genomic Sci.">
        <title>Complete genome sequence of the orange-red pigmented, radioresistant Deinococcus proteolyticus type strain (MRP(T)).</title>
        <authorList>
            <person name="Copeland A."/>
            <person name="Zeytun A."/>
            <person name="Yassawong M."/>
            <person name="Nolan M."/>
            <person name="Lucas S."/>
            <person name="Hammon N."/>
            <person name="Deshpande S."/>
            <person name="Cheng J.F."/>
            <person name="Han C."/>
            <person name="Tapia R."/>
            <person name="Goodwin L.A."/>
            <person name="Pitluck S."/>
            <person name="Mavromatis K."/>
            <person name="Liolios K."/>
            <person name="Pagani I."/>
            <person name="Ivanova N."/>
            <person name="Mikhailova N."/>
            <person name="Pati A."/>
            <person name="Chen A."/>
            <person name="Palaniappan K."/>
            <person name="Land M."/>
            <person name="Hauser L."/>
            <person name="Jeffries C.D."/>
            <person name="Brambilla E.M."/>
            <person name="Rohde M."/>
            <person name="Sikorski J."/>
            <person name="Pukall R."/>
            <person name="Goker M."/>
            <person name="Detter J.C."/>
            <person name="Woyke T."/>
            <person name="Bristow J."/>
            <person name="Eisen J.A."/>
            <person name="Markowitz V."/>
            <person name="Hugenholtz P."/>
            <person name="Kyrpides N.C."/>
            <person name="Klenk H.P."/>
            <person name="Lapidus A."/>
        </authorList>
    </citation>
    <scope>NUCLEOTIDE SEQUENCE [LARGE SCALE GENOMIC DNA]</scope>
    <source>
        <strain evidence="9">ATCC 35074 / DSM 20540 / JCM 6276 / NBRC 101906 / NCIMB 13154 / VKM Ac-1939 / CCM 2703 / MRP</strain>
    </source>
</reference>
<evidence type="ECO:0000259" key="7">
    <source>
        <dbReference type="Pfam" id="PF04389"/>
    </source>
</evidence>
<reference evidence="9" key="1">
    <citation type="submission" date="2011-02" db="EMBL/GenBank/DDBJ databases">
        <title>The complete sequence of chromosome of Deinococcus proteolyticus DSM 20540.</title>
        <authorList>
            <consortium name="US DOE Joint Genome Institute (JGI-PGF)"/>
            <person name="Lucas S."/>
            <person name="Copeland A."/>
            <person name="Lapidus A."/>
            <person name="Bruce D."/>
            <person name="Goodwin L."/>
            <person name="Pitluck S."/>
            <person name="Kyrpides N."/>
            <person name="Mavromatis K."/>
            <person name="Pagani I."/>
            <person name="Ivanova N."/>
            <person name="Ovchinnikova G."/>
            <person name="Zeytun A."/>
            <person name="Detter J.C."/>
            <person name="Han C."/>
            <person name="Land M."/>
            <person name="Hauser L."/>
            <person name="Markowitz V."/>
            <person name="Cheng J.-F."/>
            <person name="Hugenholtz P."/>
            <person name="Woyke T."/>
            <person name="Wu D."/>
            <person name="Pukall R."/>
            <person name="Steenblock K."/>
            <person name="Brambilla E."/>
            <person name="Klenk H.-P."/>
            <person name="Eisen J.A."/>
        </authorList>
    </citation>
    <scope>NUCLEOTIDE SEQUENCE [LARGE SCALE GENOMIC DNA]</scope>
    <source>
        <strain evidence="9">ATCC 35074 / DSM 20540 / JCM 6276 / NBRC 101906 / NCIMB 13154 / VKM Ac-1939 / CCM 2703 / MRP</strain>
    </source>
</reference>
<dbReference type="GO" id="GO:0046872">
    <property type="term" value="F:metal ion binding"/>
    <property type="evidence" value="ECO:0007669"/>
    <property type="project" value="UniProtKB-KW"/>
</dbReference>
<dbReference type="PANTHER" id="PTHR12147:SF56">
    <property type="entry name" value="AMINOPEPTIDASE YDR415C-RELATED"/>
    <property type="match status" value="1"/>
</dbReference>
<keyword evidence="9" id="KW-1185">Reference proteome</keyword>
<dbReference type="InterPro" id="IPR007484">
    <property type="entry name" value="Peptidase_M28"/>
</dbReference>
<protein>
    <submittedName>
        <fullName evidence="8">Peptidase M28</fullName>
    </submittedName>
</protein>
<gene>
    <name evidence="8" type="ordered locus">Deipr_0262</name>
</gene>
<keyword evidence="4" id="KW-0732">Signal</keyword>
<dbReference type="AlphaFoldDB" id="F0RJ27"/>
<evidence type="ECO:0000256" key="1">
    <source>
        <dbReference type="ARBA" id="ARBA00022438"/>
    </source>
</evidence>
<evidence type="ECO:0000256" key="6">
    <source>
        <dbReference type="ARBA" id="ARBA00022833"/>
    </source>
</evidence>
<evidence type="ECO:0000256" key="5">
    <source>
        <dbReference type="ARBA" id="ARBA00022801"/>
    </source>
</evidence>
<dbReference type="GO" id="GO:0008235">
    <property type="term" value="F:metalloexopeptidase activity"/>
    <property type="evidence" value="ECO:0007669"/>
    <property type="project" value="InterPro"/>
</dbReference>
<dbReference type="KEGG" id="dpt:Deipr_0262"/>
<dbReference type="PANTHER" id="PTHR12147">
    <property type="entry name" value="METALLOPEPTIDASE M28 FAMILY MEMBER"/>
    <property type="match status" value="1"/>
</dbReference>
<keyword evidence="2" id="KW-0645">Protease</keyword>
<organism evidence="8 9">
    <name type="scientific">Deinococcus proteolyticus (strain ATCC 35074 / DSM 20540 / JCM 6276 / NBRC 101906 / NCIMB 13154 / VKM Ac-1939 / CCM 2703 / MRP)</name>
    <dbReference type="NCBI Taxonomy" id="693977"/>
    <lineage>
        <taxon>Bacteria</taxon>
        <taxon>Thermotogati</taxon>
        <taxon>Deinococcota</taxon>
        <taxon>Deinococci</taxon>
        <taxon>Deinococcales</taxon>
        <taxon>Deinococcaceae</taxon>
        <taxon>Deinococcus</taxon>
    </lineage>
</organism>
<dbReference type="GO" id="GO:0006508">
    <property type="term" value="P:proteolysis"/>
    <property type="evidence" value="ECO:0007669"/>
    <property type="project" value="UniProtKB-KW"/>
</dbReference>
<evidence type="ECO:0000256" key="4">
    <source>
        <dbReference type="ARBA" id="ARBA00022729"/>
    </source>
</evidence>
<keyword evidence="6" id="KW-0862">Zinc</keyword>
<keyword evidence="1" id="KW-0031">Aminopeptidase</keyword>
<dbReference type="EMBL" id="CP002536">
    <property type="protein sequence ID" value="ADY25435.1"/>
    <property type="molecule type" value="Genomic_DNA"/>
</dbReference>
<sequence length="338" mass="35864">MRPALSLTLPALFLALLPGCQRTPAPDSGVAPGTGTVRGERALAHLQHLSRDIGPRVQGSPAEAQAREYIAGQLRRMGYQPQLQPFTVTRRNAAGEVQTVTSGNVMAVQPGASDKEILVVAHLDSVATGRGADDNASGVGVLLEAAEALRGKSLPHTVRFVAVGAEESYSDGVPGGFRSGGLQGSSFYARQLSAEAVQKTLFVVNLDSLAAGDHMNIYGSAGGGGYVRDAALELARTLGHDIRTSPGLEGEFPAGSTGDWSDHAPFSRLGIPYAYFEATNWELGDKDGYTQTEKVGSVWHTENDTWEFLNAEFPGRTEAHLKAFSDVLIRLLQAPPSR</sequence>
<dbReference type="STRING" id="693977.Deipr_0262"/>
<dbReference type="Proteomes" id="UP000007718">
    <property type="component" value="Chromosome"/>
</dbReference>
<dbReference type="OrthoDB" id="9762302at2"/>
<evidence type="ECO:0000256" key="3">
    <source>
        <dbReference type="ARBA" id="ARBA00022723"/>
    </source>
</evidence>
<accession>F0RJ27</accession>
<dbReference type="RefSeq" id="WP_013614044.1">
    <property type="nucleotide sequence ID" value="NC_015161.1"/>
</dbReference>